<dbReference type="InterPro" id="IPR010985">
    <property type="entry name" value="Ribbon_hlx_hlx"/>
</dbReference>
<organism evidence="2 3">
    <name type="scientific">Nocardiopsis kunsanensis</name>
    <dbReference type="NCBI Taxonomy" id="141693"/>
    <lineage>
        <taxon>Bacteria</taxon>
        <taxon>Bacillati</taxon>
        <taxon>Actinomycetota</taxon>
        <taxon>Actinomycetes</taxon>
        <taxon>Streptosporangiales</taxon>
        <taxon>Nocardiopsidaceae</taxon>
        <taxon>Nocardiopsis</taxon>
    </lineage>
</organism>
<dbReference type="EMBL" id="BMXL01000003">
    <property type="protein sequence ID" value="GHD18953.1"/>
    <property type="molecule type" value="Genomic_DNA"/>
</dbReference>
<keyword evidence="3" id="KW-1185">Reference proteome</keyword>
<evidence type="ECO:0000313" key="3">
    <source>
        <dbReference type="Proteomes" id="UP000654947"/>
    </source>
</evidence>
<proteinExistence type="predicted"/>
<dbReference type="AlphaFoldDB" id="A0A918X9I2"/>
<feature type="domain" description="Arc-like DNA binding" evidence="1">
    <location>
        <begin position="8"/>
        <end position="44"/>
    </location>
</feature>
<dbReference type="InterPro" id="IPR013321">
    <property type="entry name" value="Arc_rbn_hlx_hlx"/>
</dbReference>
<evidence type="ECO:0000313" key="2">
    <source>
        <dbReference type="EMBL" id="GHD18953.1"/>
    </source>
</evidence>
<protein>
    <recommendedName>
        <fullName evidence="1">Arc-like DNA binding domain-containing protein</fullName>
    </recommendedName>
</protein>
<dbReference type="SUPFAM" id="SSF47598">
    <property type="entry name" value="Ribbon-helix-helix"/>
    <property type="match status" value="1"/>
</dbReference>
<dbReference type="Pfam" id="PF03869">
    <property type="entry name" value="Arc"/>
    <property type="match status" value="1"/>
</dbReference>
<dbReference type="GO" id="GO:0006355">
    <property type="term" value="P:regulation of DNA-templated transcription"/>
    <property type="evidence" value="ECO:0007669"/>
    <property type="project" value="InterPro"/>
</dbReference>
<reference evidence="2 3" key="1">
    <citation type="journal article" date="2014" name="Int. J. Syst. Evol. Microbiol.">
        <title>Complete genome sequence of Corynebacterium casei LMG S-19264T (=DSM 44701T), isolated from a smear-ripened cheese.</title>
        <authorList>
            <consortium name="US DOE Joint Genome Institute (JGI-PGF)"/>
            <person name="Walter F."/>
            <person name="Albersmeier A."/>
            <person name="Kalinowski J."/>
            <person name="Ruckert C."/>
        </authorList>
    </citation>
    <scope>NUCLEOTIDE SEQUENCE [LARGE SCALE GENOMIC DNA]</scope>
    <source>
        <strain evidence="2 3">KCTC 19473</strain>
    </source>
</reference>
<name>A0A918X9I2_9ACTN</name>
<dbReference type="RefSeq" id="WP_083904464.1">
    <property type="nucleotide sequence ID" value="NZ_BMXL01000003.1"/>
</dbReference>
<gene>
    <name evidence="2" type="ORF">GCM10007147_09670</name>
</gene>
<evidence type="ECO:0000259" key="1">
    <source>
        <dbReference type="Pfam" id="PF03869"/>
    </source>
</evidence>
<dbReference type="Proteomes" id="UP000654947">
    <property type="component" value="Unassembled WGS sequence"/>
</dbReference>
<dbReference type="InterPro" id="IPR005569">
    <property type="entry name" value="Arc_DNA-bd_dom"/>
</dbReference>
<dbReference type="Gene3D" id="1.10.1220.10">
    <property type="entry name" value="Met repressor-like"/>
    <property type="match status" value="1"/>
</dbReference>
<comment type="caution">
    <text evidence="2">The sequence shown here is derived from an EMBL/GenBank/DDBJ whole genome shotgun (WGS) entry which is preliminary data.</text>
</comment>
<sequence length="71" mass="7906">MSATQRSVNLRLGTDTHERLKAAAEEDGNSVNTEISNAVTDFLERRQTQRGMARVKETMARDSSLLARLAE</sequence>
<accession>A0A918X9I2</accession>
<dbReference type="GO" id="GO:0003677">
    <property type="term" value="F:DNA binding"/>
    <property type="evidence" value="ECO:0007669"/>
    <property type="project" value="InterPro"/>
</dbReference>